<dbReference type="Pfam" id="PF13579">
    <property type="entry name" value="Glyco_trans_4_4"/>
    <property type="match status" value="1"/>
</dbReference>
<dbReference type="AlphaFoldDB" id="A0A553WAW9"/>
<dbReference type="EMBL" id="VKKU01000002">
    <property type="protein sequence ID" value="TSB01830.1"/>
    <property type="molecule type" value="Genomic_DNA"/>
</dbReference>
<dbReference type="RefSeq" id="WP_143777050.1">
    <property type="nucleotide sequence ID" value="NZ_VKKU01000002.1"/>
</dbReference>
<organism evidence="3 4">
    <name type="scientific">Sphingorhabdus contaminans</name>
    <dbReference type="NCBI Taxonomy" id="1343899"/>
    <lineage>
        <taxon>Bacteria</taxon>
        <taxon>Pseudomonadati</taxon>
        <taxon>Pseudomonadota</taxon>
        <taxon>Alphaproteobacteria</taxon>
        <taxon>Sphingomonadales</taxon>
        <taxon>Sphingomonadaceae</taxon>
        <taxon>Sphingorhabdus</taxon>
    </lineage>
</organism>
<evidence type="ECO:0000259" key="2">
    <source>
        <dbReference type="Pfam" id="PF13579"/>
    </source>
</evidence>
<gene>
    <name evidence="3" type="ORF">FOM92_11735</name>
</gene>
<name>A0A553WAW9_9SPHN</name>
<reference evidence="3 4" key="1">
    <citation type="submission" date="2019-07" db="EMBL/GenBank/DDBJ databases">
        <authorList>
            <person name="Park M."/>
        </authorList>
    </citation>
    <scope>NUCLEOTIDE SEQUENCE [LARGE SCALE GENOMIC DNA]</scope>
    <source>
        <strain evidence="3 4">KCTC32445</strain>
    </source>
</reference>
<dbReference type="OrthoDB" id="9790710at2"/>
<feature type="domain" description="Glycosyltransferase subfamily 4-like N-terminal" evidence="2">
    <location>
        <begin position="21"/>
        <end position="163"/>
    </location>
</feature>
<sequence length="375" mass="41213">MTVDTSRPASIKFILPGLSAGGSEHVVSFVANRLARSGFEVSILSFEMSDSTPYYKTDERIRIEYLNVPVGKRGPLGVLSDIVRRVKRLRAIYKAQRPGMVVSLLTRSNVIAVLAATGLDIPVIVSERNNPLRQKPGIVWQVLRRYTYARAFGLITMTRGALECFPPVMRPRSWVIPNMADYQDFKPKFTNERKVMTAVGRLVDQKGFDLLIQAWAKIADRHPDWCLRIWGEGPDRAMLEALAAEQGVTDSVQMPGVSSAPGRWIEEADAFVLSSRFEGWGLVLGEAMAAGLPSISFDCPFGPADMITHDHDGLLIEEGNIDEMAKALSQLMGDAALRDRLGAEAKSAADRFAPEAIGAIWENTIRGALATARGQ</sequence>
<dbReference type="CDD" id="cd03820">
    <property type="entry name" value="GT4_AmsD-like"/>
    <property type="match status" value="1"/>
</dbReference>
<keyword evidence="4" id="KW-1185">Reference proteome</keyword>
<dbReference type="PANTHER" id="PTHR12526">
    <property type="entry name" value="GLYCOSYLTRANSFERASE"/>
    <property type="match status" value="1"/>
</dbReference>
<evidence type="ECO:0000259" key="1">
    <source>
        <dbReference type="Pfam" id="PF00534"/>
    </source>
</evidence>
<dbReference type="Proteomes" id="UP000320160">
    <property type="component" value="Unassembled WGS sequence"/>
</dbReference>
<comment type="caution">
    <text evidence="3">The sequence shown here is derived from an EMBL/GenBank/DDBJ whole genome shotgun (WGS) entry which is preliminary data.</text>
</comment>
<accession>A0A553WAW9</accession>
<dbReference type="InterPro" id="IPR028098">
    <property type="entry name" value="Glyco_trans_4-like_N"/>
</dbReference>
<dbReference type="Gene3D" id="3.40.50.2000">
    <property type="entry name" value="Glycogen Phosphorylase B"/>
    <property type="match status" value="2"/>
</dbReference>
<evidence type="ECO:0000313" key="4">
    <source>
        <dbReference type="Proteomes" id="UP000320160"/>
    </source>
</evidence>
<dbReference type="GO" id="GO:0016757">
    <property type="term" value="F:glycosyltransferase activity"/>
    <property type="evidence" value="ECO:0007669"/>
    <property type="project" value="InterPro"/>
</dbReference>
<dbReference type="SUPFAM" id="SSF53756">
    <property type="entry name" value="UDP-Glycosyltransferase/glycogen phosphorylase"/>
    <property type="match status" value="1"/>
</dbReference>
<keyword evidence="3" id="KW-0808">Transferase</keyword>
<evidence type="ECO:0000313" key="3">
    <source>
        <dbReference type="EMBL" id="TSB01830.1"/>
    </source>
</evidence>
<dbReference type="Pfam" id="PF00534">
    <property type="entry name" value="Glycos_transf_1"/>
    <property type="match status" value="1"/>
</dbReference>
<protein>
    <submittedName>
        <fullName evidence="3">Glycosyltransferase family 4 protein</fullName>
    </submittedName>
</protein>
<feature type="domain" description="Glycosyl transferase family 1" evidence="1">
    <location>
        <begin position="184"/>
        <end position="346"/>
    </location>
</feature>
<dbReference type="InterPro" id="IPR001296">
    <property type="entry name" value="Glyco_trans_1"/>
</dbReference>
<proteinExistence type="predicted"/>